<dbReference type="RefSeq" id="WP_343251669.1">
    <property type="nucleotide sequence ID" value="NZ_HG937516.1"/>
</dbReference>
<sequence length="330" mass="39701">MQETDFEDFKVYKKENKYCFIYLNFQDENKFLEGFVSYIFNEKNLLLYSEMSASTNFENLGKKEYTKLFKNISWFLNQDLQQIPLKSEDLDDKEIEKTLIVEYDLQKSNDDKYFINQNKIGMLGEYIFHLFMTKYFQYKIITPKFKLTTNRNMSVYGIDLLFYNDNDNENEIIFGESKLTERLTDGIKLVNKSLEKYEEKIKEEYLSVLRSDNFKLSNSFVDKYKNDIDNCKDFSEFVKKTKIENIMIPIFIAHGNKEKENINDIIEDIIKKLNNIKSKKMLDVETKYLFISLPIKNKKKFIEYAIKIAKKEMWWIWIKTKFNIIEMNAS</sequence>
<reference evidence="2 3" key="1">
    <citation type="journal article" date="2015" name="Clin. Infect. Dis.">
        <title>Genomic Investigations unmask Mycoplasma amphoriforme, a new respiratory pathogen.</title>
        <authorList>
            <person name="Gillespie S.H."/>
            <person name="Ling C.L."/>
            <person name="Oravcova K."/>
            <person name="Pinheiro M."/>
            <person name="Wells L."/>
            <person name="Bryant J.M."/>
            <person name="McHugh T.D."/>
            <person name="Bebear C."/>
            <person name="Webster D."/>
            <person name="Harris S.R."/>
            <person name="Seth-Smith H.M."/>
            <person name="Thomson N.R."/>
        </authorList>
    </citation>
    <scope>NUCLEOTIDE SEQUENCE [LARGE SCALE GENOMIC DNA]</scope>
    <source>
        <strain evidence="2 3">A39</strain>
    </source>
</reference>
<organism evidence="2 3">
    <name type="scientific">Mycoplasma amphoriforme A39</name>
    <dbReference type="NCBI Taxonomy" id="572419"/>
    <lineage>
        <taxon>Bacteria</taxon>
        <taxon>Bacillati</taxon>
        <taxon>Mycoplasmatota</taxon>
        <taxon>Mollicutes</taxon>
        <taxon>Mycoplasmataceae</taxon>
        <taxon>Mycoplasma</taxon>
    </lineage>
</organism>
<protein>
    <recommendedName>
        <fullName evidence="1">Anti-bacteriophage protein A/HamA C-terminal domain-containing protein</fullName>
    </recommendedName>
</protein>
<dbReference type="EMBL" id="HG937516">
    <property type="protein sequence ID" value="CDN40325.1"/>
    <property type="molecule type" value="Genomic_DNA"/>
</dbReference>
<dbReference type="KEGG" id="mamp:MAMA39_02020"/>
<evidence type="ECO:0000313" key="3">
    <source>
        <dbReference type="Proteomes" id="UP000261764"/>
    </source>
</evidence>
<evidence type="ECO:0000259" key="1">
    <source>
        <dbReference type="Pfam" id="PF08878"/>
    </source>
</evidence>
<name>A0A292II16_9MOLU</name>
<proteinExistence type="predicted"/>
<dbReference type="Pfam" id="PF08878">
    <property type="entry name" value="HamA"/>
    <property type="match status" value="1"/>
</dbReference>
<evidence type="ECO:0000313" key="2">
    <source>
        <dbReference type="EMBL" id="CDN40325.1"/>
    </source>
</evidence>
<dbReference type="AlphaFoldDB" id="A0A292II16"/>
<feature type="domain" description="Anti-bacteriophage protein A/HamA C-terminal" evidence="1">
    <location>
        <begin position="90"/>
        <end position="307"/>
    </location>
</feature>
<dbReference type="InterPro" id="IPR014976">
    <property type="entry name" value="AbpA_HamA_C"/>
</dbReference>
<accession>A0A292II16</accession>
<dbReference type="Proteomes" id="UP000261764">
    <property type="component" value="Chromosome I"/>
</dbReference>
<gene>
    <name evidence="2" type="ORF">MAMA39_02020</name>
</gene>
<keyword evidence="3" id="KW-1185">Reference proteome</keyword>